<evidence type="ECO:0000256" key="4">
    <source>
        <dbReference type="ARBA" id="ARBA00023125"/>
    </source>
</evidence>
<dbReference type="EMBL" id="CP036287">
    <property type="protein sequence ID" value="QDU66896.1"/>
    <property type="molecule type" value="Genomic_DNA"/>
</dbReference>
<name>A0A518BIV2_9BACT</name>
<keyword evidence="4" id="KW-0238">DNA-binding</keyword>
<dbReference type="Gene3D" id="1.10.8.60">
    <property type="match status" value="1"/>
</dbReference>
<evidence type="ECO:0000256" key="3">
    <source>
        <dbReference type="ARBA" id="ARBA00023015"/>
    </source>
</evidence>
<dbReference type="KEGG" id="pbap:Pla133_19720"/>
<evidence type="ECO:0000256" key="2">
    <source>
        <dbReference type="ARBA" id="ARBA00022840"/>
    </source>
</evidence>
<sequence>MSRGEGDVGDLERRARALAADAVAAGRGDELRAWIDESLAEGASGPSEPVKVKQPIPGRFGMVGDSPPMHAVFDLIERVAPSDVPVLVHGETGTGKELVAKAIHDNSKRAKKPFVAVNCAAVPPNLLESELFGHVRGSFTGAVADRPGHFVSADGGTLFLDEIGDMPLDMQAKLLRTLQEGEVRAVGASRTRKVDVRIVAASHRDLAAMCAEGTFREDLYFRLHVIRIELPPLRDRGGDVALIVRALFAGLAREMGKPEPVLSPEAMDALSAWSWPGNVRELENELRRAIALSGDRVGLEDLTPALARG</sequence>
<dbReference type="Proteomes" id="UP000316921">
    <property type="component" value="Chromosome"/>
</dbReference>
<dbReference type="PANTHER" id="PTHR32071">
    <property type="entry name" value="TRANSCRIPTIONAL REGULATORY PROTEIN"/>
    <property type="match status" value="1"/>
</dbReference>
<evidence type="ECO:0000259" key="6">
    <source>
        <dbReference type="PROSITE" id="PS50045"/>
    </source>
</evidence>
<dbReference type="Pfam" id="PF25601">
    <property type="entry name" value="AAA_lid_14"/>
    <property type="match status" value="1"/>
</dbReference>
<dbReference type="InterPro" id="IPR003593">
    <property type="entry name" value="AAA+_ATPase"/>
</dbReference>
<dbReference type="InterPro" id="IPR025944">
    <property type="entry name" value="Sigma_54_int_dom_CS"/>
</dbReference>
<dbReference type="PROSITE" id="PS00688">
    <property type="entry name" value="SIGMA54_INTERACT_3"/>
    <property type="match status" value="1"/>
</dbReference>
<dbReference type="PROSITE" id="PS50045">
    <property type="entry name" value="SIGMA54_INTERACT_4"/>
    <property type="match status" value="1"/>
</dbReference>
<dbReference type="InterPro" id="IPR025943">
    <property type="entry name" value="Sigma_54_int_dom_ATP-bd_2"/>
</dbReference>
<feature type="domain" description="Sigma-54 factor interaction" evidence="6">
    <location>
        <begin position="62"/>
        <end position="291"/>
    </location>
</feature>
<dbReference type="RefSeq" id="WP_419192299.1">
    <property type="nucleotide sequence ID" value="NZ_CP036287.1"/>
</dbReference>
<dbReference type="InterPro" id="IPR027417">
    <property type="entry name" value="P-loop_NTPase"/>
</dbReference>
<dbReference type="FunFam" id="3.40.50.300:FF:000006">
    <property type="entry name" value="DNA-binding transcriptional regulator NtrC"/>
    <property type="match status" value="1"/>
</dbReference>
<keyword evidence="2" id="KW-0067">ATP-binding</keyword>
<protein>
    <submittedName>
        <fullName evidence="7">Transcriptional regulatory protein ZraR</fullName>
    </submittedName>
</protein>
<dbReference type="PROSITE" id="PS00676">
    <property type="entry name" value="SIGMA54_INTERACT_2"/>
    <property type="match status" value="1"/>
</dbReference>
<reference evidence="7 8" key="1">
    <citation type="submission" date="2019-02" db="EMBL/GenBank/DDBJ databases">
        <title>Deep-cultivation of Planctomycetes and their phenomic and genomic characterization uncovers novel biology.</title>
        <authorList>
            <person name="Wiegand S."/>
            <person name="Jogler M."/>
            <person name="Boedeker C."/>
            <person name="Pinto D."/>
            <person name="Vollmers J."/>
            <person name="Rivas-Marin E."/>
            <person name="Kohn T."/>
            <person name="Peeters S.H."/>
            <person name="Heuer A."/>
            <person name="Rast P."/>
            <person name="Oberbeckmann S."/>
            <person name="Bunk B."/>
            <person name="Jeske O."/>
            <person name="Meyerdierks A."/>
            <person name="Storesund J.E."/>
            <person name="Kallscheuer N."/>
            <person name="Luecker S."/>
            <person name="Lage O.M."/>
            <person name="Pohl T."/>
            <person name="Merkel B.J."/>
            <person name="Hornburger P."/>
            <person name="Mueller R.-W."/>
            <person name="Bruemmer F."/>
            <person name="Labrenz M."/>
            <person name="Spormann A.M."/>
            <person name="Op den Camp H."/>
            <person name="Overmann J."/>
            <person name="Amann R."/>
            <person name="Jetten M.S.M."/>
            <person name="Mascher T."/>
            <person name="Medema M.H."/>
            <person name="Devos D.P."/>
            <person name="Kaster A.-K."/>
            <person name="Ovreas L."/>
            <person name="Rohde M."/>
            <person name="Galperin M.Y."/>
            <person name="Jogler C."/>
        </authorList>
    </citation>
    <scope>NUCLEOTIDE SEQUENCE [LARGE SCALE GENOMIC DNA]</scope>
    <source>
        <strain evidence="7 8">Pla133</strain>
    </source>
</reference>
<accession>A0A518BIV2</accession>
<evidence type="ECO:0000313" key="7">
    <source>
        <dbReference type="EMBL" id="QDU66896.1"/>
    </source>
</evidence>
<gene>
    <name evidence="7" type="primary">zraR_2</name>
    <name evidence="7" type="ORF">Pla133_19720</name>
</gene>
<proteinExistence type="predicted"/>
<dbReference type="InterPro" id="IPR025662">
    <property type="entry name" value="Sigma_54_int_dom_ATP-bd_1"/>
</dbReference>
<evidence type="ECO:0000256" key="1">
    <source>
        <dbReference type="ARBA" id="ARBA00022741"/>
    </source>
</evidence>
<evidence type="ECO:0000256" key="5">
    <source>
        <dbReference type="ARBA" id="ARBA00023163"/>
    </source>
</evidence>
<dbReference type="GO" id="GO:0006355">
    <property type="term" value="P:regulation of DNA-templated transcription"/>
    <property type="evidence" value="ECO:0007669"/>
    <property type="project" value="InterPro"/>
</dbReference>
<dbReference type="InterPro" id="IPR058031">
    <property type="entry name" value="AAA_lid_NorR"/>
</dbReference>
<organism evidence="7 8">
    <name type="scientific">Engelhardtia mirabilis</name>
    <dbReference type="NCBI Taxonomy" id="2528011"/>
    <lineage>
        <taxon>Bacteria</taxon>
        <taxon>Pseudomonadati</taxon>
        <taxon>Planctomycetota</taxon>
        <taxon>Planctomycetia</taxon>
        <taxon>Planctomycetia incertae sedis</taxon>
        <taxon>Engelhardtia</taxon>
    </lineage>
</organism>
<keyword evidence="8" id="KW-1185">Reference proteome</keyword>
<dbReference type="Pfam" id="PF00158">
    <property type="entry name" value="Sigma54_activat"/>
    <property type="match status" value="1"/>
</dbReference>
<keyword evidence="5" id="KW-0804">Transcription</keyword>
<dbReference type="Gene3D" id="3.40.50.300">
    <property type="entry name" value="P-loop containing nucleotide triphosphate hydrolases"/>
    <property type="match status" value="1"/>
</dbReference>
<dbReference type="PROSITE" id="PS00675">
    <property type="entry name" value="SIGMA54_INTERACT_1"/>
    <property type="match status" value="1"/>
</dbReference>
<keyword evidence="1" id="KW-0547">Nucleotide-binding</keyword>
<keyword evidence="3" id="KW-0805">Transcription regulation</keyword>
<dbReference type="CDD" id="cd00009">
    <property type="entry name" value="AAA"/>
    <property type="match status" value="1"/>
</dbReference>
<dbReference type="AlphaFoldDB" id="A0A518BIV2"/>
<dbReference type="SUPFAM" id="SSF52540">
    <property type="entry name" value="P-loop containing nucleoside triphosphate hydrolases"/>
    <property type="match status" value="1"/>
</dbReference>
<dbReference type="SMART" id="SM00382">
    <property type="entry name" value="AAA"/>
    <property type="match status" value="1"/>
</dbReference>
<dbReference type="InterPro" id="IPR002078">
    <property type="entry name" value="Sigma_54_int"/>
</dbReference>
<dbReference type="GO" id="GO:0005524">
    <property type="term" value="F:ATP binding"/>
    <property type="evidence" value="ECO:0007669"/>
    <property type="project" value="UniProtKB-KW"/>
</dbReference>
<dbReference type="GO" id="GO:0003677">
    <property type="term" value="F:DNA binding"/>
    <property type="evidence" value="ECO:0007669"/>
    <property type="project" value="UniProtKB-KW"/>
</dbReference>
<evidence type="ECO:0000313" key="8">
    <source>
        <dbReference type="Proteomes" id="UP000316921"/>
    </source>
</evidence>